<feature type="transmembrane region" description="Helical" evidence="1">
    <location>
        <begin position="6"/>
        <end position="24"/>
    </location>
</feature>
<keyword evidence="1" id="KW-0472">Membrane</keyword>
<dbReference type="HOGENOM" id="CLU_174080_0_0_9"/>
<sequence length="82" mass="9330">MMDFLHYILPVIIYAVLLAIHYFLSRTGNKILGLIVPVGVIASLVYMYQADIIHMKMIGVIIIGIVALLFLAEEWQRAQKDK</sequence>
<name>A0A0H2VH45_STAES</name>
<accession>A0A0H2VH45</accession>
<reference evidence="2 3" key="1">
    <citation type="journal article" date="2003" name="Mol. Microbiol.">
        <title>Genome-based analysis of virulence genes in a non-biofilm-forming Staphylococcus epidermidis strain (ATCC 12228).</title>
        <authorList>
            <person name="Zhang Y.Q."/>
            <person name="Ren S.X."/>
            <person name="Li H.L."/>
            <person name="Wang Y.X."/>
            <person name="Fu G."/>
            <person name="Yang J."/>
            <person name="Qin Z.Q."/>
            <person name="Miao Y.G."/>
            <person name="Wang W.Y."/>
            <person name="Chen R.S."/>
            <person name="Shen Y."/>
            <person name="Chen Z."/>
            <person name="Yuan Z.H."/>
            <person name="Zhao G.P."/>
            <person name="Qu D."/>
            <person name="Danchin A."/>
            <person name="Wen Y.M."/>
        </authorList>
    </citation>
    <scope>NUCLEOTIDE SEQUENCE [LARGE SCALE GENOMIC DNA]</scope>
    <source>
        <strain evidence="3">ATCC 12228 / FDA PCI 1200</strain>
    </source>
</reference>
<evidence type="ECO:0000313" key="3">
    <source>
        <dbReference type="Proteomes" id="UP000001411"/>
    </source>
</evidence>
<keyword evidence="1" id="KW-0812">Transmembrane</keyword>
<dbReference type="RefSeq" id="WP_002467652.1">
    <property type="nucleotide sequence ID" value="NC_004461.1"/>
</dbReference>
<organism evidence="2 3">
    <name type="scientific">Staphylococcus epidermidis (strain ATCC 12228 / FDA PCI 1200)</name>
    <dbReference type="NCBI Taxonomy" id="176280"/>
    <lineage>
        <taxon>Bacteria</taxon>
        <taxon>Bacillati</taxon>
        <taxon>Bacillota</taxon>
        <taxon>Bacilli</taxon>
        <taxon>Bacillales</taxon>
        <taxon>Staphylococcaceae</taxon>
        <taxon>Staphylococcus</taxon>
    </lineage>
</organism>
<evidence type="ECO:0000313" key="2">
    <source>
        <dbReference type="EMBL" id="AAO03837.1"/>
    </source>
</evidence>
<dbReference type="Proteomes" id="UP000001411">
    <property type="component" value="Chromosome"/>
</dbReference>
<dbReference type="PATRIC" id="fig|176280.10.peg.218"/>
<protein>
    <submittedName>
        <fullName evidence="2">Uncharacterized protein</fullName>
    </submittedName>
</protein>
<feature type="transmembrane region" description="Helical" evidence="1">
    <location>
        <begin position="54"/>
        <end position="72"/>
    </location>
</feature>
<dbReference type="EMBL" id="AE015929">
    <property type="protein sequence ID" value="AAO03837.1"/>
    <property type="molecule type" value="Genomic_DNA"/>
</dbReference>
<dbReference type="eggNOG" id="ENOG5033FZ4">
    <property type="taxonomic scope" value="Bacteria"/>
</dbReference>
<keyword evidence="1" id="KW-1133">Transmembrane helix</keyword>
<feature type="transmembrane region" description="Helical" evidence="1">
    <location>
        <begin position="31"/>
        <end position="48"/>
    </location>
</feature>
<proteinExistence type="predicted"/>
<dbReference type="KEGG" id="sep:SE_0240"/>
<dbReference type="AlphaFoldDB" id="A0A0H2VH45"/>
<dbReference type="OrthoDB" id="2414185at2"/>
<evidence type="ECO:0000256" key="1">
    <source>
        <dbReference type="SAM" id="Phobius"/>
    </source>
</evidence>
<gene>
    <name evidence="2" type="ordered locus">SE_0240</name>
</gene>